<dbReference type="AlphaFoldDB" id="A0A0L0BN30"/>
<keyword evidence="2" id="KW-1185">Reference proteome</keyword>
<proteinExistence type="predicted"/>
<comment type="caution">
    <text evidence="1">The sequence shown here is derived from an EMBL/GenBank/DDBJ whole genome shotgun (WGS) entry which is preliminary data.</text>
</comment>
<gene>
    <name evidence="1" type="ORF">FF38_13643</name>
</gene>
<organism evidence="1 2">
    <name type="scientific">Lucilia cuprina</name>
    <name type="common">Green bottle fly</name>
    <name type="synonym">Australian sheep blowfly</name>
    <dbReference type="NCBI Taxonomy" id="7375"/>
    <lineage>
        <taxon>Eukaryota</taxon>
        <taxon>Metazoa</taxon>
        <taxon>Ecdysozoa</taxon>
        <taxon>Arthropoda</taxon>
        <taxon>Hexapoda</taxon>
        <taxon>Insecta</taxon>
        <taxon>Pterygota</taxon>
        <taxon>Neoptera</taxon>
        <taxon>Endopterygota</taxon>
        <taxon>Diptera</taxon>
        <taxon>Brachycera</taxon>
        <taxon>Muscomorpha</taxon>
        <taxon>Oestroidea</taxon>
        <taxon>Calliphoridae</taxon>
        <taxon>Luciliinae</taxon>
        <taxon>Lucilia</taxon>
    </lineage>
</organism>
<feature type="non-terminal residue" evidence="1">
    <location>
        <position position="263"/>
    </location>
</feature>
<evidence type="ECO:0000313" key="1">
    <source>
        <dbReference type="EMBL" id="KNC21343.1"/>
    </source>
</evidence>
<reference evidence="1 2" key="1">
    <citation type="journal article" date="2015" name="Nat. Commun.">
        <title>Lucilia cuprina genome unlocks parasitic fly biology to underpin future interventions.</title>
        <authorList>
            <person name="Anstead C.A."/>
            <person name="Korhonen P.K."/>
            <person name="Young N.D."/>
            <person name="Hall R.S."/>
            <person name="Jex A.R."/>
            <person name="Murali S.C."/>
            <person name="Hughes D.S."/>
            <person name="Lee S.F."/>
            <person name="Perry T."/>
            <person name="Stroehlein A.J."/>
            <person name="Ansell B.R."/>
            <person name="Breugelmans B."/>
            <person name="Hofmann A."/>
            <person name="Qu J."/>
            <person name="Dugan S."/>
            <person name="Lee S.L."/>
            <person name="Chao H."/>
            <person name="Dinh H."/>
            <person name="Han Y."/>
            <person name="Doddapaneni H.V."/>
            <person name="Worley K.C."/>
            <person name="Muzny D.M."/>
            <person name="Ioannidis P."/>
            <person name="Waterhouse R.M."/>
            <person name="Zdobnov E.M."/>
            <person name="James P.J."/>
            <person name="Bagnall N.H."/>
            <person name="Kotze A.C."/>
            <person name="Gibbs R.A."/>
            <person name="Richards S."/>
            <person name="Batterham P."/>
            <person name="Gasser R.B."/>
        </authorList>
    </citation>
    <scope>NUCLEOTIDE SEQUENCE [LARGE SCALE GENOMIC DNA]</scope>
    <source>
        <strain evidence="1 2">LS</strain>
        <tissue evidence="1">Full body</tissue>
    </source>
</reference>
<dbReference type="Proteomes" id="UP000037069">
    <property type="component" value="Unassembled WGS sequence"/>
</dbReference>
<dbReference type="OMA" id="PANAGHC"/>
<sequence length="263" mass="29294">QQLIETCKNIVVTANNIINVNVNACGATPPSTTTFDAENEDVMEPAVQKTKISCFFKLLGKTLKLKNQIRRAIRLIRQIPKVPVASICFVATSANIIQSSPLDNFDYQFVPNDIAEGIVEIEPYLVSWSTLNIVIRKALSIILGVKCTVREVLEIKAAALKFIDDIERCGNNVSESVQPLLDTCKNIIVICNDILHVNENICGNSLNPEETDNSKTPKKCFKKLYKRTVELKDQVKEAITLIRNITNTGKCVTEAVRELESVF</sequence>
<name>A0A0L0BN30_LUCCU</name>
<evidence type="ECO:0000313" key="2">
    <source>
        <dbReference type="Proteomes" id="UP000037069"/>
    </source>
</evidence>
<dbReference type="OrthoDB" id="7972585at2759"/>
<accession>A0A0L0BN30</accession>
<feature type="non-terminal residue" evidence="1">
    <location>
        <position position="1"/>
    </location>
</feature>
<protein>
    <submittedName>
        <fullName evidence="1">Uncharacterized protein</fullName>
    </submittedName>
</protein>
<dbReference type="EMBL" id="JRES01001627">
    <property type="protein sequence ID" value="KNC21343.1"/>
    <property type="molecule type" value="Genomic_DNA"/>
</dbReference>